<keyword evidence="2" id="KW-1185">Reference proteome</keyword>
<evidence type="ECO:0000313" key="1">
    <source>
        <dbReference type="EMBL" id="CAG8612356.1"/>
    </source>
</evidence>
<name>A0ACA9MW66_9GLOM</name>
<comment type="caution">
    <text evidence="1">The sequence shown here is derived from an EMBL/GenBank/DDBJ whole genome shotgun (WGS) entry which is preliminary data.</text>
</comment>
<proteinExistence type="predicted"/>
<dbReference type="EMBL" id="CAJVQC010010059">
    <property type="protein sequence ID" value="CAG8612356.1"/>
    <property type="molecule type" value="Genomic_DNA"/>
</dbReference>
<dbReference type="Proteomes" id="UP000789920">
    <property type="component" value="Unassembled WGS sequence"/>
</dbReference>
<accession>A0ACA9MW66</accession>
<protein>
    <submittedName>
        <fullName evidence="1">24201_t:CDS:1</fullName>
    </submittedName>
</protein>
<sequence>MASFININSDTDNTFEEIDFNEINEQSDDDNIEEIAYFTKNLTARHIQFSAVSVEYLSTDPEGYAIQYLQSGKDGSSNVNCPFFDESNNKKIQHTSVDFDSNIFQTIKNADESRTPKKIPCPYTQANDIRCTGDLVIKKRRTQALNSNELQSNINLNNGYFLGCISWKYDDNRNPVEANLIHLSCDITFYRLTPVNLIKYSYVALVSVGEHTHPPPPPSHISEAIKNHINKMINNASEYLDHITPRKIISSNLVHAYFGVNILSEIHALLKNLDQLRYLVDRIQQAKNPYGQGILGIVYNFWKNKNEIYFFDDGHIMILCITEEQAIKLYEAKYFQIDLTYKTVQGEINIFELNKYDENHQIILTYARIFMNISDANAYKQMFIIIIEAIKNLTNMSVKIKHIHNNGWSCILGDLDLAQAKELGLALSNIDPSLSWTEHLVHIFKTCRLHYQSLNQHCSKIDTEIWCIVGETTNIAELAHADINRDGKELTRRLDIQKFTTCKIQDKYGIAKTGKNNGQISHASQSIKCYGNSTKDNSLSQLEQQILLEEWQLEIEERKEKLREKKLQNYEKACELGIEKELGYED</sequence>
<gene>
    <name evidence="1" type="ORF">RPERSI_LOCUS6358</name>
</gene>
<evidence type="ECO:0000313" key="2">
    <source>
        <dbReference type="Proteomes" id="UP000789920"/>
    </source>
</evidence>
<organism evidence="1 2">
    <name type="scientific">Racocetra persica</name>
    <dbReference type="NCBI Taxonomy" id="160502"/>
    <lineage>
        <taxon>Eukaryota</taxon>
        <taxon>Fungi</taxon>
        <taxon>Fungi incertae sedis</taxon>
        <taxon>Mucoromycota</taxon>
        <taxon>Glomeromycotina</taxon>
        <taxon>Glomeromycetes</taxon>
        <taxon>Diversisporales</taxon>
        <taxon>Gigasporaceae</taxon>
        <taxon>Racocetra</taxon>
    </lineage>
</organism>
<reference evidence="1" key="1">
    <citation type="submission" date="2021-06" db="EMBL/GenBank/DDBJ databases">
        <authorList>
            <person name="Kallberg Y."/>
            <person name="Tangrot J."/>
            <person name="Rosling A."/>
        </authorList>
    </citation>
    <scope>NUCLEOTIDE SEQUENCE</scope>
    <source>
        <strain evidence="1">MA461A</strain>
    </source>
</reference>